<dbReference type="OrthoDB" id="2892510at2"/>
<evidence type="ECO:0000313" key="1">
    <source>
        <dbReference type="EMBL" id="OYD56302.1"/>
    </source>
</evidence>
<name>A0A235F4Z4_9BACL</name>
<keyword evidence="2" id="KW-1185">Reference proteome</keyword>
<organism evidence="1 2">
    <name type="scientific">Fictibacillus aquaticus</name>
    <dbReference type="NCBI Taxonomy" id="2021314"/>
    <lineage>
        <taxon>Bacteria</taxon>
        <taxon>Bacillati</taxon>
        <taxon>Bacillota</taxon>
        <taxon>Bacilli</taxon>
        <taxon>Bacillales</taxon>
        <taxon>Fictibacillaceae</taxon>
        <taxon>Fictibacillus</taxon>
    </lineage>
</organism>
<dbReference type="EMBL" id="NOII01000021">
    <property type="protein sequence ID" value="OYD56302.1"/>
    <property type="molecule type" value="Genomic_DNA"/>
</dbReference>
<proteinExistence type="predicted"/>
<dbReference type="Proteomes" id="UP000215059">
    <property type="component" value="Unassembled WGS sequence"/>
</dbReference>
<dbReference type="AlphaFoldDB" id="A0A235F4Z4"/>
<evidence type="ECO:0000313" key="2">
    <source>
        <dbReference type="Proteomes" id="UP000215059"/>
    </source>
</evidence>
<reference evidence="1 2" key="1">
    <citation type="submission" date="2017-07" db="EMBL/GenBank/DDBJ databases">
        <title>Fictibacillus sp. nov. GDSW-R2A3 Genome sequencing and assembly.</title>
        <authorList>
            <person name="Mayilraj S."/>
        </authorList>
    </citation>
    <scope>NUCLEOTIDE SEQUENCE [LARGE SCALE GENOMIC DNA]</scope>
    <source>
        <strain evidence="1 2">GDSW-R2A3</strain>
    </source>
</reference>
<comment type="caution">
    <text evidence="1">The sequence shown here is derived from an EMBL/GenBank/DDBJ whole genome shotgun (WGS) entry which is preliminary data.</text>
</comment>
<sequence>MKTQTKERIHLLIQDLDKTKNNSSADEETWNTITEIARLLEEDVETGSRTQGVLSDISAFGEDLLKKDQTERDQMLQERMPEIDEYVSHLKKEADRSGV</sequence>
<dbReference type="RefSeq" id="WP_094253971.1">
    <property type="nucleotide sequence ID" value="NZ_JBHLXL010000004.1"/>
</dbReference>
<gene>
    <name evidence="1" type="ORF">CGZ90_18305</name>
</gene>
<accession>A0A235F4Z4</accession>
<protein>
    <submittedName>
        <fullName evidence="1">Uncharacterized protein</fullName>
    </submittedName>
</protein>